<reference evidence="8 9" key="1">
    <citation type="submission" date="2018-01" db="EMBL/GenBank/DDBJ databases">
        <title>Draft genome sequence of Sphaerisporangium sp. 7K107.</title>
        <authorList>
            <person name="Sahin N."/>
            <person name="Saygin H."/>
            <person name="Ay H."/>
        </authorList>
    </citation>
    <scope>NUCLEOTIDE SEQUENCE [LARGE SCALE GENOMIC DNA]</scope>
    <source>
        <strain evidence="8 9">7K107</strain>
    </source>
</reference>
<dbReference type="InterPro" id="IPR020846">
    <property type="entry name" value="MFS_dom"/>
</dbReference>
<feature type="transmembrane region" description="Helical" evidence="6">
    <location>
        <begin position="25"/>
        <end position="43"/>
    </location>
</feature>
<feature type="transmembrane region" description="Helical" evidence="6">
    <location>
        <begin position="313"/>
        <end position="333"/>
    </location>
</feature>
<keyword evidence="5 6" id="KW-0472">Membrane</keyword>
<name>A0A2W2H0F0_9ACTN</name>
<evidence type="ECO:0000313" key="8">
    <source>
        <dbReference type="EMBL" id="PZG42958.1"/>
    </source>
</evidence>
<evidence type="ECO:0000256" key="2">
    <source>
        <dbReference type="ARBA" id="ARBA00022448"/>
    </source>
</evidence>
<keyword evidence="2" id="KW-0813">Transport</keyword>
<dbReference type="PROSITE" id="PS50850">
    <property type="entry name" value="MFS"/>
    <property type="match status" value="1"/>
</dbReference>
<evidence type="ECO:0000256" key="3">
    <source>
        <dbReference type="ARBA" id="ARBA00022692"/>
    </source>
</evidence>
<dbReference type="PANTHER" id="PTHR23501:SF191">
    <property type="entry name" value="VACUOLAR BASIC AMINO ACID TRANSPORTER 4"/>
    <property type="match status" value="1"/>
</dbReference>
<dbReference type="PANTHER" id="PTHR23501">
    <property type="entry name" value="MAJOR FACILITATOR SUPERFAMILY"/>
    <property type="match status" value="1"/>
</dbReference>
<evidence type="ECO:0000256" key="1">
    <source>
        <dbReference type="ARBA" id="ARBA00004429"/>
    </source>
</evidence>
<feature type="transmembrane region" description="Helical" evidence="6">
    <location>
        <begin position="112"/>
        <end position="132"/>
    </location>
</feature>
<feature type="transmembrane region" description="Helical" evidence="6">
    <location>
        <begin position="198"/>
        <end position="223"/>
    </location>
</feature>
<dbReference type="InterPro" id="IPR036259">
    <property type="entry name" value="MFS_trans_sf"/>
</dbReference>
<feature type="transmembrane region" description="Helical" evidence="6">
    <location>
        <begin position="378"/>
        <end position="403"/>
    </location>
</feature>
<evidence type="ECO:0000259" key="7">
    <source>
        <dbReference type="PROSITE" id="PS50850"/>
    </source>
</evidence>
<protein>
    <submittedName>
        <fullName evidence="8">MFS transporter</fullName>
    </submittedName>
</protein>
<feature type="transmembrane region" description="Helical" evidence="6">
    <location>
        <begin position="345"/>
        <end position="366"/>
    </location>
</feature>
<dbReference type="AlphaFoldDB" id="A0A2W2H0F0"/>
<sequence length="456" mass="46162">MVDSAIGAPTYVLPDLARAFGTDQFAWIGSSAMFAGALWSPLLGKSADIYGKRRVLVATLLVAALGGLVCLSAPNLGVFVLGRLLQGAVVAALFLSVAIVRDICEPKFSMVVTGIVTAGSAAFGIVTPFVVAPAIEAFGWQAVFVISTSFAALAALLVRLLVPDRGSRTPGKVDVTGALVLALGVAGVLGYISLGQVFGWLGVVSLLVLAAGVAALLFWFLVLSRRPEPIINVRGISFVFGVMLLVVVMGTGAYQSKLQLISMLLEVSPEQGLGYGLASPLALGLMFGIPSIGIVLGGIGAGVLATRIGPARCLAVGVLTGTAGTALMLFGGGPSNLAVAVPASFLLSMTAGNLITSAFNLASILAPKARQATVSSMVMFMVAIGAVTMNFVGSAILGQTAIVVDGETVNSATGIYAYIATVAGVFVLAAIPAAILVRKVRGKAGAGTETTSLGHL</sequence>
<feature type="domain" description="Major facilitator superfamily (MFS) profile" evidence="7">
    <location>
        <begin position="1"/>
        <end position="441"/>
    </location>
</feature>
<comment type="subcellular location">
    <subcellularLocation>
        <location evidence="1">Cell inner membrane</location>
        <topology evidence="1">Multi-pass membrane protein</topology>
    </subcellularLocation>
</comment>
<organism evidence="8 9">
    <name type="scientific">Spongiactinospora gelatinilytica</name>
    <dbReference type="NCBI Taxonomy" id="2666298"/>
    <lineage>
        <taxon>Bacteria</taxon>
        <taxon>Bacillati</taxon>
        <taxon>Actinomycetota</taxon>
        <taxon>Actinomycetes</taxon>
        <taxon>Streptosporangiales</taxon>
        <taxon>Streptosporangiaceae</taxon>
        <taxon>Spongiactinospora</taxon>
    </lineage>
</organism>
<keyword evidence="3 6" id="KW-0812">Transmembrane</keyword>
<comment type="caution">
    <text evidence="8">The sequence shown here is derived from an EMBL/GenBank/DDBJ whole genome shotgun (WGS) entry which is preliminary data.</text>
</comment>
<dbReference type="InterPro" id="IPR011701">
    <property type="entry name" value="MFS"/>
</dbReference>
<feature type="transmembrane region" description="Helical" evidence="6">
    <location>
        <begin position="274"/>
        <end position="301"/>
    </location>
</feature>
<evidence type="ECO:0000256" key="5">
    <source>
        <dbReference type="ARBA" id="ARBA00023136"/>
    </source>
</evidence>
<dbReference type="Gene3D" id="1.20.1250.20">
    <property type="entry name" value="MFS general substrate transporter like domains"/>
    <property type="match status" value="2"/>
</dbReference>
<keyword evidence="4 6" id="KW-1133">Transmembrane helix</keyword>
<dbReference type="Proteomes" id="UP000248544">
    <property type="component" value="Unassembled WGS sequence"/>
</dbReference>
<evidence type="ECO:0000313" key="9">
    <source>
        <dbReference type="Proteomes" id="UP000248544"/>
    </source>
</evidence>
<evidence type="ECO:0000256" key="4">
    <source>
        <dbReference type="ARBA" id="ARBA00022989"/>
    </source>
</evidence>
<dbReference type="SUPFAM" id="SSF103473">
    <property type="entry name" value="MFS general substrate transporter"/>
    <property type="match status" value="2"/>
</dbReference>
<evidence type="ECO:0000256" key="6">
    <source>
        <dbReference type="SAM" id="Phobius"/>
    </source>
</evidence>
<dbReference type="GO" id="GO:0005886">
    <property type="term" value="C:plasma membrane"/>
    <property type="evidence" value="ECO:0007669"/>
    <property type="project" value="UniProtKB-SubCell"/>
</dbReference>
<feature type="transmembrane region" description="Helical" evidence="6">
    <location>
        <begin position="415"/>
        <end position="437"/>
    </location>
</feature>
<feature type="transmembrane region" description="Helical" evidence="6">
    <location>
        <begin position="55"/>
        <end position="74"/>
    </location>
</feature>
<feature type="transmembrane region" description="Helical" evidence="6">
    <location>
        <begin position="80"/>
        <end position="100"/>
    </location>
</feature>
<feature type="transmembrane region" description="Helical" evidence="6">
    <location>
        <begin position="138"/>
        <end position="161"/>
    </location>
</feature>
<dbReference type="GO" id="GO:0022857">
    <property type="term" value="F:transmembrane transporter activity"/>
    <property type="evidence" value="ECO:0007669"/>
    <property type="project" value="InterPro"/>
</dbReference>
<feature type="transmembrane region" description="Helical" evidence="6">
    <location>
        <begin position="173"/>
        <end position="192"/>
    </location>
</feature>
<gene>
    <name evidence="8" type="ORF">C1I98_19175</name>
</gene>
<proteinExistence type="predicted"/>
<dbReference type="EMBL" id="POUA01000146">
    <property type="protein sequence ID" value="PZG42958.1"/>
    <property type="molecule type" value="Genomic_DNA"/>
</dbReference>
<dbReference type="Pfam" id="PF07690">
    <property type="entry name" value="MFS_1"/>
    <property type="match status" value="1"/>
</dbReference>
<feature type="transmembrane region" description="Helical" evidence="6">
    <location>
        <begin position="235"/>
        <end position="254"/>
    </location>
</feature>
<keyword evidence="9" id="KW-1185">Reference proteome</keyword>
<accession>A0A2W2H0F0</accession>